<keyword evidence="2" id="KW-1185">Reference proteome</keyword>
<dbReference type="SUPFAM" id="SSF48452">
    <property type="entry name" value="TPR-like"/>
    <property type="match status" value="1"/>
</dbReference>
<dbReference type="Gene3D" id="1.25.40.10">
    <property type="entry name" value="Tetratricopeptide repeat domain"/>
    <property type="match status" value="1"/>
</dbReference>
<dbReference type="RefSeq" id="WP_153584404.1">
    <property type="nucleotide sequence ID" value="NZ_WJBU01000006.1"/>
</dbReference>
<evidence type="ECO:0000313" key="1">
    <source>
        <dbReference type="EMBL" id="MRD47063.1"/>
    </source>
</evidence>
<sequence>MNRLNSDSLEVMRLLAHVFLLHGRPDQAVVMLRAVCVLAPDDMRAMRSLALAAIRAGEAGEASRVLDKLRDCGDPSPVLHLLQGQACTATARHAEAERAFNQFAAARAATTLSTES</sequence>
<accession>A0A844B1M5</accession>
<evidence type="ECO:0000313" key="2">
    <source>
        <dbReference type="Proteomes" id="UP000487350"/>
    </source>
</evidence>
<dbReference type="EMBL" id="WJBU01000006">
    <property type="protein sequence ID" value="MRD47063.1"/>
    <property type="molecule type" value="Genomic_DNA"/>
</dbReference>
<comment type="caution">
    <text evidence="1">The sequence shown here is derived from an EMBL/GenBank/DDBJ whole genome shotgun (WGS) entry which is preliminary data.</text>
</comment>
<dbReference type="Proteomes" id="UP000487350">
    <property type="component" value="Unassembled WGS sequence"/>
</dbReference>
<dbReference type="OrthoDB" id="8114896at2"/>
<name>A0A844B1M5_9BURK</name>
<protein>
    <submittedName>
        <fullName evidence="1">Tetratricopeptide repeat protein</fullName>
    </submittedName>
</protein>
<gene>
    <name evidence="1" type="ORF">GHT07_07220</name>
</gene>
<dbReference type="InterPro" id="IPR011990">
    <property type="entry name" value="TPR-like_helical_dom_sf"/>
</dbReference>
<dbReference type="Pfam" id="PF14559">
    <property type="entry name" value="TPR_19"/>
    <property type="match status" value="1"/>
</dbReference>
<reference evidence="1 2" key="1">
    <citation type="submission" date="2019-11" db="EMBL/GenBank/DDBJ databases">
        <title>Caenimonas koreensis gen. nov., sp. nov., isolated from activated sludge.</title>
        <authorList>
            <person name="Seung H.R."/>
        </authorList>
    </citation>
    <scope>NUCLEOTIDE SEQUENCE [LARGE SCALE GENOMIC DNA]</scope>
    <source>
        <strain evidence="1 2">EMB320</strain>
    </source>
</reference>
<organism evidence="1 2">
    <name type="scientific">Caenimonas koreensis DSM 17982</name>
    <dbReference type="NCBI Taxonomy" id="1121255"/>
    <lineage>
        <taxon>Bacteria</taxon>
        <taxon>Pseudomonadati</taxon>
        <taxon>Pseudomonadota</taxon>
        <taxon>Betaproteobacteria</taxon>
        <taxon>Burkholderiales</taxon>
        <taxon>Comamonadaceae</taxon>
        <taxon>Caenimonas</taxon>
    </lineage>
</organism>
<proteinExistence type="predicted"/>
<dbReference type="AlphaFoldDB" id="A0A844B1M5"/>